<evidence type="ECO:0000256" key="8">
    <source>
        <dbReference type="ARBA" id="ARBA00060857"/>
    </source>
</evidence>
<dbReference type="PATRIC" id="fig|1618331.3.peg.489"/>
<comment type="similarity">
    <text evidence="8 9">Belongs to the universal ribosomal protein uS14 family. Zinc-binding uS14 subfamily.</text>
</comment>
<dbReference type="InterPro" id="IPR043140">
    <property type="entry name" value="Ribosomal_uS14_sf"/>
</dbReference>
<comment type="subunit">
    <text evidence="9">Part of the 30S ribosomal subunit. Contacts proteins S3 and S10.</text>
</comment>
<dbReference type="GO" id="GO:0005737">
    <property type="term" value="C:cytoplasm"/>
    <property type="evidence" value="ECO:0007669"/>
    <property type="project" value="UniProtKB-ARBA"/>
</dbReference>
<keyword evidence="2 9" id="KW-0699">rRNA-binding</keyword>
<dbReference type="GO" id="GO:0008270">
    <property type="term" value="F:zinc ion binding"/>
    <property type="evidence" value="ECO:0007669"/>
    <property type="project" value="UniProtKB-UniRule"/>
</dbReference>
<keyword evidence="1 9" id="KW-0479">Metal-binding</keyword>
<dbReference type="Proteomes" id="UP000034508">
    <property type="component" value="Unassembled WGS sequence"/>
</dbReference>
<feature type="binding site" evidence="9">
    <location>
        <position position="43"/>
    </location>
    <ligand>
        <name>Zn(2+)</name>
        <dbReference type="ChEBI" id="CHEBI:29105"/>
    </ligand>
</feature>
<protein>
    <recommendedName>
        <fullName evidence="7 9">Small ribosomal subunit protein uS14</fullName>
    </recommendedName>
</protein>
<gene>
    <name evidence="9" type="primary">rpsZ</name>
    <name evidence="9" type="synonym">rpsN</name>
    <name evidence="10" type="ORF">US31_C0007G0013</name>
</gene>
<sequence length="61" mass="7075">MAKVSQIERAKRKPKFSTRGVNRCFRCGRRHGYLRKFGICRICFRELASCGQIPGVIKSSW</sequence>
<evidence type="ECO:0000256" key="6">
    <source>
        <dbReference type="ARBA" id="ARBA00023274"/>
    </source>
</evidence>
<dbReference type="PANTHER" id="PTHR19836">
    <property type="entry name" value="30S RIBOSOMAL PROTEIN S14"/>
    <property type="match status" value="1"/>
</dbReference>
<proteinExistence type="inferred from homology"/>
<dbReference type="PANTHER" id="PTHR19836:SF19">
    <property type="entry name" value="SMALL RIBOSOMAL SUBUNIT PROTEIN US14M"/>
    <property type="match status" value="1"/>
</dbReference>
<dbReference type="HAMAP" id="MF_01364_B">
    <property type="entry name" value="Ribosomal_uS14_2_B"/>
    <property type="match status" value="1"/>
</dbReference>
<reference evidence="10 11" key="1">
    <citation type="journal article" date="2015" name="Nature">
        <title>rRNA introns, odd ribosomes, and small enigmatic genomes across a large radiation of phyla.</title>
        <authorList>
            <person name="Brown C.T."/>
            <person name="Hug L.A."/>
            <person name="Thomas B.C."/>
            <person name="Sharon I."/>
            <person name="Castelle C.J."/>
            <person name="Singh A."/>
            <person name="Wilkins M.J."/>
            <person name="Williams K.H."/>
            <person name="Banfield J.F."/>
        </authorList>
    </citation>
    <scope>NUCLEOTIDE SEQUENCE [LARGE SCALE GENOMIC DNA]</scope>
</reference>
<dbReference type="GO" id="GO:0015935">
    <property type="term" value="C:small ribosomal subunit"/>
    <property type="evidence" value="ECO:0007669"/>
    <property type="project" value="TreeGrafter"/>
</dbReference>
<keyword evidence="5 9" id="KW-0689">Ribosomal protein</keyword>
<dbReference type="PROSITE" id="PS00527">
    <property type="entry name" value="RIBOSOMAL_S14"/>
    <property type="match status" value="1"/>
</dbReference>
<dbReference type="EMBL" id="LBSM01000007">
    <property type="protein sequence ID" value="KKQ18207.1"/>
    <property type="molecule type" value="Genomic_DNA"/>
</dbReference>
<keyword evidence="4 9" id="KW-0694">RNA-binding</keyword>
<dbReference type="InterPro" id="IPR018271">
    <property type="entry name" value="Ribosomal_uS14_CS"/>
</dbReference>
<dbReference type="GO" id="GO:0006412">
    <property type="term" value="P:translation"/>
    <property type="evidence" value="ECO:0007669"/>
    <property type="project" value="UniProtKB-UniRule"/>
</dbReference>
<comment type="function">
    <text evidence="9">Binds 16S rRNA, required for the assembly of 30S particles and may also be responsible for determining the conformation of the 16S rRNA at the A site.</text>
</comment>
<evidence type="ECO:0000256" key="9">
    <source>
        <dbReference type="HAMAP-Rule" id="MF_01364"/>
    </source>
</evidence>
<dbReference type="Gene3D" id="4.10.830.10">
    <property type="entry name" value="30s Ribosomal Protein S14, Chain N"/>
    <property type="match status" value="1"/>
</dbReference>
<evidence type="ECO:0000313" key="11">
    <source>
        <dbReference type="Proteomes" id="UP000034508"/>
    </source>
</evidence>
<comment type="cofactor">
    <cofactor evidence="9">
        <name>Zn(2+)</name>
        <dbReference type="ChEBI" id="CHEBI:29105"/>
    </cofactor>
    <text evidence="9">Binds 1 zinc ion per subunit.</text>
</comment>
<organism evidence="10 11">
    <name type="scientific">Berkelbacteria bacterium GW2011_GWA1_36_9</name>
    <dbReference type="NCBI Taxonomy" id="1618331"/>
    <lineage>
        <taxon>Bacteria</taxon>
        <taxon>Candidatus Berkelbacteria</taxon>
    </lineage>
</organism>
<evidence type="ECO:0000256" key="7">
    <source>
        <dbReference type="ARBA" id="ARBA00035167"/>
    </source>
</evidence>
<dbReference type="SUPFAM" id="SSF57716">
    <property type="entry name" value="Glucocorticoid receptor-like (DNA-binding domain)"/>
    <property type="match status" value="1"/>
</dbReference>
<evidence type="ECO:0000313" key="10">
    <source>
        <dbReference type="EMBL" id="KKQ18207.1"/>
    </source>
</evidence>
<accession>A0A0G0FKF8</accession>
<keyword evidence="3 9" id="KW-0862">Zinc</keyword>
<evidence type="ECO:0000256" key="2">
    <source>
        <dbReference type="ARBA" id="ARBA00022730"/>
    </source>
</evidence>
<dbReference type="AlphaFoldDB" id="A0A0G0FKF8"/>
<evidence type="ECO:0000256" key="3">
    <source>
        <dbReference type="ARBA" id="ARBA00022833"/>
    </source>
</evidence>
<dbReference type="InterPro" id="IPR023053">
    <property type="entry name" value="Ribosomal_uS14_bact"/>
</dbReference>
<name>A0A0G0FKF8_9BACT</name>
<feature type="binding site" evidence="9">
    <location>
        <position position="40"/>
    </location>
    <ligand>
        <name>Zn(2+)</name>
        <dbReference type="ChEBI" id="CHEBI:29105"/>
    </ligand>
</feature>
<evidence type="ECO:0000256" key="5">
    <source>
        <dbReference type="ARBA" id="ARBA00022980"/>
    </source>
</evidence>
<dbReference type="FunFam" id="4.10.830.10:FF:000001">
    <property type="entry name" value="30S ribosomal protein S14 type Z"/>
    <property type="match status" value="1"/>
</dbReference>
<dbReference type="NCBIfam" id="NF005974">
    <property type="entry name" value="PRK08061.1"/>
    <property type="match status" value="1"/>
</dbReference>
<dbReference type="GO" id="GO:0019843">
    <property type="term" value="F:rRNA binding"/>
    <property type="evidence" value="ECO:0007669"/>
    <property type="project" value="UniProtKB-UniRule"/>
</dbReference>
<dbReference type="Pfam" id="PF00253">
    <property type="entry name" value="Ribosomal_S14"/>
    <property type="match status" value="1"/>
</dbReference>
<feature type="binding site" evidence="9">
    <location>
        <position position="27"/>
    </location>
    <ligand>
        <name>Zn(2+)</name>
        <dbReference type="ChEBI" id="CHEBI:29105"/>
    </ligand>
</feature>
<keyword evidence="6 9" id="KW-0687">Ribonucleoprotein</keyword>
<dbReference type="InterPro" id="IPR001209">
    <property type="entry name" value="Ribosomal_uS14"/>
</dbReference>
<evidence type="ECO:0000256" key="4">
    <source>
        <dbReference type="ARBA" id="ARBA00022884"/>
    </source>
</evidence>
<evidence type="ECO:0000256" key="1">
    <source>
        <dbReference type="ARBA" id="ARBA00022723"/>
    </source>
</evidence>
<feature type="binding site" evidence="9">
    <location>
        <position position="24"/>
    </location>
    <ligand>
        <name>Zn(2+)</name>
        <dbReference type="ChEBI" id="CHEBI:29105"/>
    </ligand>
</feature>
<comment type="caution">
    <text evidence="10">The sequence shown here is derived from an EMBL/GenBank/DDBJ whole genome shotgun (WGS) entry which is preliminary data.</text>
</comment>
<dbReference type="GO" id="GO:0003735">
    <property type="term" value="F:structural constituent of ribosome"/>
    <property type="evidence" value="ECO:0007669"/>
    <property type="project" value="InterPro"/>
</dbReference>